<keyword evidence="2" id="KW-1185">Reference proteome</keyword>
<reference evidence="1" key="1">
    <citation type="submission" date="2009-01" db="EMBL/GenBank/DDBJ databases">
        <title>Complete sequence of plasmid1 of Arthrobacter chlorophenolicus A6.</title>
        <authorList>
            <consortium name="US DOE Joint Genome Institute"/>
            <person name="Lucas S."/>
            <person name="Copeland A."/>
            <person name="Lapidus A."/>
            <person name="Glavina del Rio T."/>
            <person name="Tice H."/>
            <person name="Bruce D."/>
            <person name="Goodwin L."/>
            <person name="Pitluck S."/>
            <person name="Goltsman E."/>
            <person name="Clum A."/>
            <person name="Larimer F."/>
            <person name="Land M."/>
            <person name="Hauser L."/>
            <person name="Kyrpides N."/>
            <person name="Mikhailova N."/>
            <person name="Jansson J."/>
            <person name="Richardson P."/>
        </authorList>
    </citation>
    <scope>NUCLEOTIDE SEQUENCE [LARGE SCALE GENOMIC DNA]</scope>
    <source>
        <strain evidence="1">A6</strain>
        <plasmid evidence="1">pACHL01</plasmid>
    </source>
</reference>
<name>B8HHY8_PSECP</name>
<dbReference type="OrthoDB" id="9964596at2"/>
<dbReference type="EMBL" id="CP001342">
    <property type="protein sequence ID" value="ACL42035.1"/>
    <property type="molecule type" value="Genomic_DNA"/>
</dbReference>
<dbReference type="KEGG" id="ach:Achl_4084"/>
<keyword evidence="1" id="KW-0614">Plasmid</keyword>
<geneLocation type="plasmid" evidence="1 2">
    <name>pACHL01</name>
</geneLocation>
<protein>
    <submittedName>
        <fullName evidence="1">Uncharacterized protein</fullName>
    </submittedName>
</protein>
<dbReference type="Proteomes" id="UP000002505">
    <property type="component" value="Plasmid pACHL01"/>
</dbReference>
<organism evidence="1 2">
    <name type="scientific">Pseudarthrobacter chlorophenolicus (strain ATCC 700700 / DSM 12829 / CIP 107037 / JCM 12360 / KCTC 9906 / NCIMB 13794 / A6)</name>
    <name type="common">Arthrobacter chlorophenolicus</name>
    <dbReference type="NCBI Taxonomy" id="452863"/>
    <lineage>
        <taxon>Bacteria</taxon>
        <taxon>Bacillati</taxon>
        <taxon>Actinomycetota</taxon>
        <taxon>Actinomycetes</taxon>
        <taxon>Micrococcales</taxon>
        <taxon>Micrococcaceae</taxon>
        <taxon>Pseudarthrobacter</taxon>
    </lineage>
</organism>
<dbReference type="AlphaFoldDB" id="B8HHY8"/>
<evidence type="ECO:0000313" key="2">
    <source>
        <dbReference type="Proteomes" id="UP000002505"/>
    </source>
</evidence>
<dbReference type="RefSeq" id="WP_012623052.1">
    <property type="nucleotide sequence ID" value="NC_011879.1"/>
</dbReference>
<gene>
    <name evidence="1" type="ordered locus">Achl_4084</name>
</gene>
<sequence>MIAKYRTYRATIHADGVKPLTFTEWILGRIAGRLLVTVATMSAKRKDFASLNSALLTVWAGNRSDRSQSLITEVSPGELRQAIKEGRLRLVLDPKAP</sequence>
<evidence type="ECO:0000313" key="1">
    <source>
        <dbReference type="EMBL" id="ACL42035.1"/>
    </source>
</evidence>
<dbReference type="HOGENOM" id="CLU_2340736_0_0_11"/>
<proteinExistence type="predicted"/>
<accession>B8HHY8</accession>